<dbReference type="Proteomes" id="UP001218218">
    <property type="component" value="Unassembled WGS sequence"/>
</dbReference>
<gene>
    <name evidence="2" type="ORF">DFH08DRAFT_1080317</name>
</gene>
<organism evidence="2 3">
    <name type="scientific">Mycena albidolilacea</name>
    <dbReference type="NCBI Taxonomy" id="1033008"/>
    <lineage>
        <taxon>Eukaryota</taxon>
        <taxon>Fungi</taxon>
        <taxon>Dikarya</taxon>
        <taxon>Basidiomycota</taxon>
        <taxon>Agaricomycotina</taxon>
        <taxon>Agaricomycetes</taxon>
        <taxon>Agaricomycetidae</taxon>
        <taxon>Agaricales</taxon>
        <taxon>Marasmiineae</taxon>
        <taxon>Mycenaceae</taxon>
        <taxon>Mycena</taxon>
    </lineage>
</organism>
<evidence type="ECO:0000259" key="1">
    <source>
        <dbReference type="Pfam" id="PF20236"/>
    </source>
</evidence>
<evidence type="ECO:0000313" key="2">
    <source>
        <dbReference type="EMBL" id="KAJ7347265.1"/>
    </source>
</evidence>
<feature type="domain" description="DUF6593" evidence="1">
    <location>
        <begin position="24"/>
        <end position="164"/>
    </location>
</feature>
<comment type="caution">
    <text evidence="2">The sequence shown here is derived from an EMBL/GenBank/DDBJ whole genome shotgun (WGS) entry which is preliminary data.</text>
</comment>
<reference evidence="2" key="1">
    <citation type="submission" date="2023-03" db="EMBL/GenBank/DDBJ databases">
        <title>Massive genome expansion in bonnet fungi (Mycena s.s.) driven by repeated elements and novel gene families across ecological guilds.</title>
        <authorList>
            <consortium name="Lawrence Berkeley National Laboratory"/>
            <person name="Harder C.B."/>
            <person name="Miyauchi S."/>
            <person name="Viragh M."/>
            <person name="Kuo A."/>
            <person name="Thoen E."/>
            <person name="Andreopoulos B."/>
            <person name="Lu D."/>
            <person name="Skrede I."/>
            <person name="Drula E."/>
            <person name="Henrissat B."/>
            <person name="Morin E."/>
            <person name="Kohler A."/>
            <person name="Barry K."/>
            <person name="LaButti K."/>
            <person name="Morin E."/>
            <person name="Salamov A."/>
            <person name="Lipzen A."/>
            <person name="Mereny Z."/>
            <person name="Hegedus B."/>
            <person name="Baldrian P."/>
            <person name="Stursova M."/>
            <person name="Weitz H."/>
            <person name="Taylor A."/>
            <person name="Grigoriev I.V."/>
            <person name="Nagy L.G."/>
            <person name="Martin F."/>
            <person name="Kauserud H."/>
        </authorList>
    </citation>
    <scope>NUCLEOTIDE SEQUENCE</scope>
    <source>
        <strain evidence="2">CBHHK002</strain>
    </source>
</reference>
<dbReference type="InterPro" id="IPR046528">
    <property type="entry name" value="DUF6593"/>
</dbReference>
<protein>
    <recommendedName>
        <fullName evidence="1">DUF6593 domain-containing protein</fullName>
    </recommendedName>
</protein>
<keyword evidence="3" id="KW-1185">Reference proteome</keyword>
<dbReference type="AlphaFoldDB" id="A0AAD7A202"/>
<evidence type="ECO:0000313" key="3">
    <source>
        <dbReference type="Proteomes" id="UP001218218"/>
    </source>
</evidence>
<name>A0AAD7A202_9AGAR</name>
<accession>A0AAD7A202</accession>
<dbReference type="EMBL" id="JARIHO010000019">
    <property type="protein sequence ID" value="KAJ7347265.1"/>
    <property type="molecule type" value="Genomic_DNA"/>
</dbReference>
<proteinExistence type="predicted"/>
<dbReference type="Pfam" id="PF20236">
    <property type="entry name" value="DUF6593"/>
    <property type="match status" value="1"/>
</dbReference>
<sequence>MDSNSTTETCLVFGENSMVATMIMLNSVPVYKVSTSKHGGTTDVRSSDTDALVARIERREILPDTVKFPDMKGTKSLRVSKWLKRTTLADGTTAFALQCADGPCFLRNHHIHRLALYGTDQTSIVAHWKPQTVSSPLTLIISPGVERSHAQIIAAFLYAEQKMRSMEQTGRLGVQTLTAVQIAQSSTVVTGPPI</sequence>